<keyword evidence="3" id="KW-1185">Reference proteome</keyword>
<reference evidence="2 3" key="1">
    <citation type="submission" date="2021-06" db="EMBL/GenBank/DDBJ databases">
        <title>Caerostris darwini draft genome.</title>
        <authorList>
            <person name="Kono N."/>
            <person name="Arakawa K."/>
        </authorList>
    </citation>
    <scope>NUCLEOTIDE SEQUENCE [LARGE SCALE GENOMIC DNA]</scope>
</reference>
<evidence type="ECO:0000256" key="1">
    <source>
        <dbReference type="SAM" id="MobiDB-lite"/>
    </source>
</evidence>
<evidence type="ECO:0000313" key="3">
    <source>
        <dbReference type="Proteomes" id="UP001054837"/>
    </source>
</evidence>
<gene>
    <name evidence="2" type="ORF">CDAR_549311</name>
</gene>
<accession>A0AAV4X6L8</accession>
<dbReference type="Proteomes" id="UP001054837">
    <property type="component" value="Unassembled WGS sequence"/>
</dbReference>
<organism evidence="2 3">
    <name type="scientific">Caerostris darwini</name>
    <dbReference type="NCBI Taxonomy" id="1538125"/>
    <lineage>
        <taxon>Eukaryota</taxon>
        <taxon>Metazoa</taxon>
        <taxon>Ecdysozoa</taxon>
        <taxon>Arthropoda</taxon>
        <taxon>Chelicerata</taxon>
        <taxon>Arachnida</taxon>
        <taxon>Araneae</taxon>
        <taxon>Araneomorphae</taxon>
        <taxon>Entelegynae</taxon>
        <taxon>Araneoidea</taxon>
        <taxon>Araneidae</taxon>
        <taxon>Caerostris</taxon>
    </lineage>
</organism>
<name>A0AAV4X6L8_9ARAC</name>
<protein>
    <submittedName>
        <fullName evidence="2">Uncharacterized protein</fullName>
    </submittedName>
</protein>
<comment type="caution">
    <text evidence="2">The sequence shown here is derived from an EMBL/GenBank/DDBJ whole genome shotgun (WGS) entry which is preliminary data.</text>
</comment>
<feature type="compositionally biased region" description="Polar residues" evidence="1">
    <location>
        <begin position="335"/>
        <end position="359"/>
    </location>
</feature>
<sequence>MDLNNRQRTSLLPHAVNFGSINDPNNFINKNTQNSMQLNFQSQIYPVQYPINVGSINDPNNFINKNTQNSMQLNFQSQIHPVQYSINVGSINDPNNFITKNTQNSMQSNFQSQIHPVQYPINVGSFNDPNELINQSKGNLNQLFFHNPFNGYINNPFNDSNNFMNQNKEMFQLSTIHGTENLQVHSIQTMNINGESFNDSNGFLNQRNYNEGNFKFPPFHGPRNPKTIRPFRRAGSFNRTNSFFNQNRRNSRHPIFHSSGSFSEINNKKFVHNKPSYQCSEKSKKIFSSHISPATSKPMPELVNHKTSESDASYCHEKNEHSITIPKNDSKLSHDSSPVSIADENNFSLGKQKQSNDETNSLIEEQSIPLIEKKPEPSFKLVSPLNKYDNSQCLSTTSLITNISPSNCTMNEHSCTKLSKQKSLTNELESSVSQCNNYSSTIYAKECDTDASAMKMDGTDGILFSSNRSSIPYRSAHNIKNLCITHFNVSPNENVKDDQDKSIVRLSSSEIKRLNEKFRKFQAKKKNILDFKTDCVKAKHIRKHKQCDKSIPRSAKSHQIDSLKIHFKNLLELKSKSELIKKDAYCDKSSRIFENHQNISPKSHRNKSYETNFSIAKKNIVVKRNITKALSFLNKINVSYQNLKSSEVFLKLEHELCSKYNASIMFVILEKKLIKAVSYKGILKILNHNPFVRLSNNNYTKDLQSCWKKFFVKLFELYHSKNCIKAQKSLTVPIYMKDKILNKNDYDEISIPSHLTTAQDSILQTVCIKSNLNMTAGKSVESNETVFNTLDVKNSHGKENNLEYNNIEIDHEDNYNPEIINSHSAFIETNEKMLSSDEYFRDTTMLDSFCLKESHMRNYTKKEEYDIEMVDDYNPSPKEIQERIHNVKENNLEYSNIDTDNEYINIEMNHNDNYNPEIINLRSESNKTNENMSNTDDYDMNSTISHSFCLKESQMRNFNEKEENNNMVDGDYNLYPQERIHNVKENNYEYSNIDTNNEYTNIEMDHHDNYNPEMTNLRSACIKTNEDMSSTNDYDMNTTIPHSFSLKESQMRNNKNEENNIMAIDDYNTCPEEIYIVKENNFKYSNKLEYYDTDNEYTNVEMDHNDNCNPEITNLKTACIETNEILSSTDENDTNTMLDSFYLKESPVINYKKNEEYSCIEMVDDNYKPCLKESIHNVKENNLEYTNEMEYFDTAREYINTQMCYSDNYNPDITNQESTCIKTNKNMSNTDDYDKNTTISHSFCLKEGQTRNLKGKKADDDYNLCPQEIHNNVKENNLKSTIKMEYFDTDSEYTNVEIDFGDNYNQVIANPKLVCIETNKNISSTDKYDINTTMLDSYEYELDTALLDSFSLKESQMRNYIKKEECDIEVEHNNFNILEDKFVRDLYECNMTDSDSSCSKEIQETIHNAKGNNLEYTNEIDYYDTDSESTVIYDYTKYYSPELIKTDENITINSFEKSTSGVDTLSLKACQTRSKEKMDLSFLIDAAFQDIDLFKENGILYKYYKHLEVTGHKFNLKDIDLNKIELNEEKLASYKFLKKELNHHRNVLEDLIHKVCKPYSSPDNTQIHNIVAEIEYIRGYSLACNAALL</sequence>
<evidence type="ECO:0000313" key="2">
    <source>
        <dbReference type="EMBL" id="GIY90835.1"/>
    </source>
</evidence>
<proteinExistence type="predicted"/>
<dbReference type="EMBL" id="BPLQ01015722">
    <property type="protein sequence ID" value="GIY90835.1"/>
    <property type="molecule type" value="Genomic_DNA"/>
</dbReference>
<feature type="region of interest" description="Disordered" evidence="1">
    <location>
        <begin position="323"/>
        <end position="359"/>
    </location>
</feature>